<dbReference type="InterPro" id="IPR015403">
    <property type="entry name" value="Mon2/Sec7/BIG1-like_HDS"/>
</dbReference>
<dbReference type="InterPro" id="IPR016024">
    <property type="entry name" value="ARM-type_fold"/>
</dbReference>
<dbReference type="Pfam" id="PF16213">
    <property type="entry name" value="DCB"/>
    <property type="match status" value="1"/>
</dbReference>
<dbReference type="Pfam" id="PF09324">
    <property type="entry name" value="Sec7-like_HDS"/>
    <property type="match status" value="1"/>
</dbReference>
<dbReference type="PANTHER" id="PTHR10663">
    <property type="entry name" value="GUANYL-NUCLEOTIDE EXCHANGE FACTOR"/>
    <property type="match status" value="1"/>
</dbReference>
<dbReference type="EMBL" id="JADGJW010000133">
    <property type="protein sequence ID" value="KAJ3223365.1"/>
    <property type="molecule type" value="Genomic_DNA"/>
</dbReference>
<evidence type="ECO:0000256" key="1">
    <source>
        <dbReference type="ARBA" id="ARBA00004370"/>
    </source>
</evidence>
<dbReference type="Pfam" id="PF01369">
    <property type="entry name" value="Sec7"/>
    <property type="match status" value="1"/>
</dbReference>
<dbReference type="Proteomes" id="UP001211065">
    <property type="component" value="Unassembled WGS sequence"/>
</dbReference>
<feature type="compositionally biased region" description="Basic and acidic residues" evidence="7">
    <location>
        <begin position="278"/>
        <end position="290"/>
    </location>
</feature>
<dbReference type="InterPro" id="IPR032691">
    <property type="entry name" value="Mon2/Sec7/BIG1-like_HUS"/>
</dbReference>
<dbReference type="GO" id="GO:0005794">
    <property type="term" value="C:Golgi apparatus"/>
    <property type="evidence" value="ECO:0007669"/>
    <property type="project" value="UniProtKB-ARBA"/>
</dbReference>
<name>A0AAD5U852_9FUNG</name>
<comment type="caution">
    <text evidence="9">The sequence shown here is derived from an EMBL/GenBank/DDBJ whole genome shotgun (WGS) entry which is preliminary data.</text>
</comment>
<proteinExistence type="predicted"/>
<dbReference type="SMART" id="SM00222">
    <property type="entry name" value="Sec7"/>
    <property type="match status" value="1"/>
</dbReference>
<feature type="compositionally biased region" description="Low complexity" evidence="7">
    <location>
        <begin position="1229"/>
        <end position="1241"/>
    </location>
</feature>
<feature type="compositionally biased region" description="Low complexity" evidence="7">
    <location>
        <begin position="1727"/>
        <end position="1740"/>
    </location>
</feature>
<feature type="region of interest" description="Disordered" evidence="7">
    <location>
        <begin position="277"/>
        <end position="352"/>
    </location>
</feature>
<accession>A0AAD5U852</accession>
<sequence>MTETYKKASKFNFENNSSMLNSTFDKLLSETTPNFKFTEVKAELIKAKEKLSLESSNETMINADLYWTPLKLACNPNLPAKLRQVAVDSLQKLVAHKLLRGSAPLSKETNLKMNRRISVVNQSNKDTNVNMDIELINRPASIDQDSKDSQQFYLIDEIIYTVCNASPLASPTTNSSEDEVQLQIIKFLLTLLTTTTVEIHTNTLLRCIQTCFSIHLNSKNLVNQVTAKASLTQMINLIFSRMENYSQVLLNKLNVNLEDSRNLNEVNLSIAANNSLESQKDEKSKHRISDSELSPMDNKSPSLVGKSFATSNQNTEGTSNDKDTEEVTRDNNQIHTSDQTEEPLEDRRKFGITDCKTNDPNLIEEKLNLEGGLKTEVDGKIEDKIMLGEKDDTEATIGDNIIESEAKVKENTKNLKKNVGSSEANVNFDEKTHNTSKFLSKKSGNNPYDPTVAYYNELLRKDVYLSLRLLCKLSMHTGNTSHSEHNQTLNEGVNNLMNDELSQTSIRARVLALELILSVLNSAGPVLQNDDIYINLIRQHLCLTIARNGISTHPQLFELSLSVFLMILRLYRSKMVQEVEIILNTIYLHILEMGNSTYKQKSMVLQALLKICENPQTLLDIFINYDCNLSVVSIFERIVNVCAKCSQGGQGVAVPDDGNWTQNEIPAPAVNSGLLSYAASAAGLGSLLGDSKSEVNKIQEKKLKVKSLSCLVAIVNSLVEWSLQVAPALPVVGIGGKVTKTIPKTENVSIKASIEKPNSFLDAIVPTNQSNPVLVDRRPLNSISLVQFSSNLPMTPTGSNTALDQISHYQPTEVEEMASRKQLLKHCIKLFNTDPNAGIALLQTKGFVSSTPVSCARFLLTAQGLDKGAVGEYLGHFEPFNIKVMHSFIDRLNFKGVEFVSALRLFLQTFRLPGESQKIERILEKFADRYCETNPETFANADAAFILAFSIMMLNTDLHSAQVRSRMDKAAFIKNNKGINDNNNLPDEFLGSIFDEISRNEIVMEEEQAGQFATLAIGWGGADLENDKIRMENYRKEIALIQRKSHMLIRAAGTAGGNQNNVEAQVVFRSAVHADLARPMFAMSCWPMMATFSLLFEAAVDDVEDWDTINAEEEAAPKISITSEPKIADLCLQGFSGAIRVASLFRMETERDAFVSSMAKLTGLSHVAEMTPKNVKAIKTLFALANILGQYLEGSWVEVMKVVSSVERLQVAWNMSQDLINQGKNSSGGASQSGSRESLSGSRDDNASASIYTRRSQSFTRPDDLVLAFTSGKLPLNLSKVFTEVSSQSMAVLVDKIFSNTVGLSSNAIIHFFKALCLISLEEVGLESATAGQSVASTPNIISSPNFPNSPGIPGKLSAMSGPPRMYLLQKIVEIAHYNMHRIRYEWSQIWRILQPHFNTVACHPNVSVANFAVDSLRQLSMKFLERDELSHYETQREFLKSFEWIMRHNVHPAIRELILTSLSQIMIARNNNIKSGWKSIFVVLSKAATPPFHIANGLLSTKVNSSSLTMTSAEWEKLTKMSFEMIQVIFKNYVDAVSKAGAFVDLVSALAEFALLEGSSSTTIRNTVSVNSINVLGECGKWLSNQAELDKLARKTNQPPSQLEDATVPLEDSNKMEINHRNLNRRESSTTSLTARQLLSPYTLPNGLISEDHFFLKWFPLVSNMGKVITDSEDNFIQTEMIKILFETLKGAVNLFELKYWKSIHRSIILPIFEDFKENSNNRQKNSIGNSSNAIGNDNQTSEDVERSQSNSGVWPQALQKLVDLFALLLEKISNSIEGLELLESVFELIISMLSKRDEKLATTGQVCLQQFIQRNIGKFIKFNQVIAKDNAENTMELWEVVISVIERACWATSPAELLNCDVSSIAETKTESESPESVTIVQQNISNAPHEAFTQLTLAKVLLAGNKAYLKALSAGSSAKETKIVPITDLEELDLEHTIIKCATHLALMDGIKHIFTTKLVLKSPNSVISLDSPTIPDNTNSTQPVNYTINVIPFQYKKRILSCFYDSYSLARSFNNNLLIRQAIVKKRLMKNLPNLFKQETTSLHNLISLLFTIYRSEGDDSGEEFLEMLVTEILDVFERYVEFLNDQQKNIRDLNLWSPVIVLIFNELLNMDGWWKKIKNNPMQNSGKSDQQQSKGSFSNLEEAHKTVVCLRLKKHLSKFFTFGVKMMGADSPTVRYSLQRFMEVIGEEFIKFDE</sequence>
<dbReference type="CDD" id="cd00171">
    <property type="entry name" value="Sec7"/>
    <property type="match status" value="1"/>
</dbReference>
<dbReference type="Pfam" id="PF12783">
    <property type="entry name" value="Sec7-like_HUS"/>
    <property type="match status" value="1"/>
</dbReference>
<evidence type="ECO:0000259" key="8">
    <source>
        <dbReference type="PROSITE" id="PS50190"/>
    </source>
</evidence>
<dbReference type="InterPro" id="IPR035999">
    <property type="entry name" value="Sec7_dom_sf"/>
</dbReference>
<keyword evidence="6" id="KW-0472">Membrane</keyword>
<dbReference type="InterPro" id="IPR032629">
    <property type="entry name" value="DCB_dom"/>
</dbReference>
<evidence type="ECO:0000313" key="10">
    <source>
        <dbReference type="Proteomes" id="UP001211065"/>
    </source>
</evidence>
<feature type="region of interest" description="Disordered" evidence="7">
    <location>
        <begin position="1724"/>
        <end position="1751"/>
    </location>
</feature>
<keyword evidence="10" id="KW-1185">Reference proteome</keyword>
<dbReference type="GO" id="GO:0015031">
    <property type="term" value="P:protein transport"/>
    <property type="evidence" value="ECO:0007669"/>
    <property type="project" value="UniProtKB-KW"/>
</dbReference>
<dbReference type="GO" id="GO:0016020">
    <property type="term" value="C:membrane"/>
    <property type="evidence" value="ECO:0007669"/>
    <property type="project" value="UniProtKB-SubCell"/>
</dbReference>
<dbReference type="Pfam" id="PF20252">
    <property type="entry name" value="BIG2_C"/>
    <property type="match status" value="1"/>
</dbReference>
<protein>
    <submittedName>
        <fullName evidence="9">Brefeldin A-inhibited guanine nucleotide-exchange protein 2</fullName>
    </submittedName>
</protein>
<organism evidence="9 10">
    <name type="scientific">Clydaea vesicula</name>
    <dbReference type="NCBI Taxonomy" id="447962"/>
    <lineage>
        <taxon>Eukaryota</taxon>
        <taxon>Fungi</taxon>
        <taxon>Fungi incertae sedis</taxon>
        <taxon>Chytridiomycota</taxon>
        <taxon>Chytridiomycota incertae sedis</taxon>
        <taxon>Chytridiomycetes</taxon>
        <taxon>Lobulomycetales</taxon>
        <taxon>Lobulomycetaceae</taxon>
        <taxon>Clydaea</taxon>
    </lineage>
</organism>
<reference evidence="9" key="1">
    <citation type="submission" date="2020-05" db="EMBL/GenBank/DDBJ databases">
        <title>Phylogenomic resolution of chytrid fungi.</title>
        <authorList>
            <person name="Stajich J.E."/>
            <person name="Amses K."/>
            <person name="Simmons R."/>
            <person name="Seto K."/>
            <person name="Myers J."/>
            <person name="Bonds A."/>
            <person name="Quandt C.A."/>
            <person name="Barry K."/>
            <person name="Liu P."/>
            <person name="Grigoriev I."/>
            <person name="Longcore J.E."/>
            <person name="James T.Y."/>
        </authorList>
    </citation>
    <scope>NUCLEOTIDE SEQUENCE</scope>
    <source>
        <strain evidence="9">JEL0476</strain>
    </source>
</reference>
<evidence type="ECO:0000256" key="4">
    <source>
        <dbReference type="ARBA" id="ARBA00022490"/>
    </source>
</evidence>
<dbReference type="SUPFAM" id="SSF48371">
    <property type="entry name" value="ARM repeat"/>
    <property type="match status" value="2"/>
</dbReference>
<dbReference type="Gene3D" id="1.10.1000.11">
    <property type="entry name" value="Arf Nucleotide-binding Site Opener,domain 2"/>
    <property type="match status" value="1"/>
</dbReference>
<dbReference type="GO" id="GO:0032012">
    <property type="term" value="P:regulation of ARF protein signal transduction"/>
    <property type="evidence" value="ECO:0007669"/>
    <property type="project" value="InterPro"/>
</dbReference>
<dbReference type="InterPro" id="IPR000904">
    <property type="entry name" value="Sec7_dom"/>
</dbReference>
<dbReference type="PROSITE" id="PS50190">
    <property type="entry name" value="SEC7"/>
    <property type="match status" value="1"/>
</dbReference>
<evidence type="ECO:0000256" key="6">
    <source>
        <dbReference type="ARBA" id="ARBA00023136"/>
    </source>
</evidence>
<feature type="compositionally biased region" description="Basic and acidic residues" evidence="7">
    <location>
        <begin position="319"/>
        <end position="329"/>
    </location>
</feature>
<dbReference type="PANTHER" id="PTHR10663:SF375">
    <property type="entry name" value="LD29171P"/>
    <property type="match status" value="1"/>
</dbReference>
<gene>
    <name evidence="9" type="primary">ARFGEF2</name>
    <name evidence="9" type="ORF">HK099_001241</name>
</gene>
<feature type="region of interest" description="Disordered" evidence="7">
    <location>
        <begin position="1223"/>
        <end position="1253"/>
    </location>
</feature>
<feature type="domain" description="SEC7" evidence="8">
    <location>
        <begin position="813"/>
        <end position="1000"/>
    </location>
</feature>
<dbReference type="GO" id="GO:0005085">
    <property type="term" value="F:guanyl-nucleotide exchange factor activity"/>
    <property type="evidence" value="ECO:0007669"/>
    <property type="project" value="InterPro"/>
</dbReference>
<evidence type="ECO:0000256" key="3">
    <source>
        <dbReference type="ARBA" id="ARBA00022448"/>
    </source>
</evidence>
<dbReference type="FunFam" id="1.10.1000.11:FF:000003">
    <property type="entry name" value="Brefeldin A-inhibited guanine nucleotide-exchange protein 1"/>
    <property type="match status" value="1"/>
</dbReference>
<keyword evidence="4" id="KW-0963">Cytoplasm</keyword>
<evidence type="ECO:0000313" key="9">
    <source>
        <dbReference type="EMBL" id="KAJ3223365.1"/>
    </source>
</evidence>
<keyword evidence="3" id="KW-0813">Transport</keyword>
<dbReference type="InterPro" id="IPR046455">
    <property type="entry name" value="Sec7/BIG1-like_C"/>
</dbReference>
<feature type="compositionally biased region" description="Polar residues" evidence="7">
    <location>
        <begin position="308"/>
        <end position="318"/>
    </location>
</feature>
<evidence type="ECO:0000256" key="5">
    <source>
        <dbReference type="ARBA" id="ARBA00022927"/>
    </source>
</evidence>
<dbReference type="Gene3D" id="1.10.220.20">
    <property type="match status" value="1"/>
</dbReference>
<dbReference type="SUPFAM" id="SSF48425">
    <property type="entry name" value="Sec7 domain"/>
    <property type="match status" value="1"/>
</dbReference>
<keyword evidence="5" id="KW-0653">Protein transport</keyword>
<evidence type="ECO:0000256" key="2">
    <source>
        <dbReference type="ARBA" id="ARBA00004496"/>
    </source>
</evidence>
<evidence type="ECO:0000256" key="7">
    <source>
        <dbReference type="SAM" id="MobiDB-lite"/>
    </source>
</evidence>
<comment type="subcellular location">
    <subcellularLocation>
        <location evidence="2">Cytoplasm</location>
    </subcellularLocation>
    <subcellularLocation>
        <location evidence="1">Membrane</location>
    </subcellularLocation>
</comment>
<dbReference type="InterPro" id="IPR023394">
    <property type="entry name" value="Sec7_C_sf"/>
</dbReference>